<dbReference type="Proteomes" id="UP000275078">
    <property type="component" value="Unassembled WGS sequence"/>
</dbReference>
<organism evidence="2 3">
    <name type="scientific">Ascobolus immersus RN42</name>
    <dbReference type="NCBI Taxonomy" id="1160509"/>
    <lineage>
        <taxon>Eukaryota</taxon>
        <taxon>Fungi</taxon>
        <taxon>Dikarya</taxon>
        <taxon>Ascomycota</taxon>
        <taxon>Pezizomycotina</taxon>
        <taxon>Pezizomycetes</taxon>
        <taxon>Pezizales</taxon>
        <taxon>Ascobolaceae</taxon>
        <taxon>Ascobolus</taxon>
    </lineage>
</organism>
<sequence>MASSAQQTHQLIRPRLSSLSTLPSFSTYPTLESPTSDSAWVLFSPSASATHDPEPADYTDTYSYPTSDERQLQPRYEEESEEDEETDIEDEVLEADQTISSSLLEPFGLPQGSVFVAPSHDGAGVFDESLTERIESWRLETARLFLSELGYSPSQHEAIISAASGKTTRQPSRAPTIYGDGGDYDGYSSSGSEATPLPWWQAVLHEILHGLDGVVRDIYHAALHIPPNSTHFESTSSLESLAAASEAVAEASTSQVSLPSQATSAARSRTVTTPVFLPTLPQEREGREGVKEKEAEVTFWEQGLGLRTIPSIFSILKRRFEGGGGREGVELGRRGRSCASGSGWGSEVGGSEGIW</sequence>
<name>A0A3N4HC51_ASCIM</name>
<evidence type="ECO:0000313" key="3">
    <source>
        <dbReference type="Proteomes" id="UP000275078"/>
    </source>
</evidence>
<accession>A0A3N4HC51</accession>
<feature type="compositionally biased region" description="Polar residues" evidence="1">
    <location>
        <begin position="1"/>
        <end position="10"/>
    </location>
</feature>
<feature type="compositionally biased region" description="Basic and acidic residues" evidence="1">
    <location>
        <begin position="67"/>
        <end position="77"/>
    </location>
</feature>
<feature type="compositionally biased region" description="Gly residues" evidence="1">
    <location>
        <begin position="342"/>
        <end position="355"/>
    </location>
</feature>
<feature type="region of interest" description="Disordered" evidence="1">
    <location>
        <begin position="1"/>
        <end position="88"/>
    </location>
</feature>
<evidence type="ECO:0000313" key="2">
    <source>
        <dbReference type="EMBL" id="RPA71959.1"/>
    </source>
</evidence>
<evidence type="ECO:0000256" key="1">
    <source>
        <dbReference type="SAM" id="MobiDB-lite"/>
    </source>
</evidence>
<keyword evidence="3" id="KW-1185">Reference proteome</keyword>
<feature type="region of interest" description="Disordered" evidence="1">
    <location>
        <begin position="331"/>
        <end position="355"/>
    </location>
</feature>
<feature type="compositionally biased region" description="Acidic residues" evidence="1">
    <location>
        <begin position="78"/>
        <end position="88"/>
    </location>
</feature>
<proteinExistence type="predicted"/>
<gene>
    <name evidence="2" type="ORF">BJ508DRAFT_335501</name>
</gene>
<dbReference type="AlphaFoldDB" id="A0A3N4HC51"/>
<reference evidence="2 3" key="1">
    <citation type="journal article" date="2018" name="Nat. Ecol. Evol.">
        <title>Pezizomycetes genomes reveal the molecular basis of ectomycorrhizal truffle lifestyle.</title>
        <authorList>
            <person name="Murat C."/>
            <person name="Payen T."/>
            <person name="Noel B."/>
            <person name="Kuo A."/>
            <person name="Morin E."/>
            <person name="Chen J."/>
            <person name="Kohler A."/>
            <person name="Krizsan K."/>
            <person name="Balestrini R."/>
            <person name="Da Silva C."/>
            <person name="Montanini B."/>
            <person name="Hainaut M."/>
            <person name="Levati E."/>
            <person name="Barry K.W."/>
            <person name="Belfiori B."/>
            <person name="Cichocki N."/>
            <person name="Clum A."/>
            <person name="Dockter R.B."/>
            <person name="Fauchery L."/>
            <person name="Guy J."/>
            <person name="Iotti M."/>
            <person name="Le Tacon F."/>
            <person name="Lindquist E.A."/>
            <person name="Lipzen A."/>
            <person name="Malagnac F."/>
            <person name="Mello A."/>
            <person name="Molinier V."/>
            <person name="Miyauchi S."/>
            <person name="Poulain J."/>
            <person name="Riccioni C."/>
            <person name="Rubini A."/>
            <person name="Sitrit Y."/>
            <person name="Splivallo R."/>
            <person name="Traeger S."/>
            <person name="Wang M."/>
            <person name="Zifcakova L."/>
            <person name="Wipf D."/>
            <person name="Zambonelli A."/>
            <person name="Paolocci F."/>
            <person name="Nowrousian M."/>
            <person name="Ottonello S."/>
            <person name="Baldrian P."/>
            <person name="Spatafora J.W."/>
            <person name="Henrissat B."/>
            <person name="Nagy L.G."/>
            <person name="Aury J.M."/>
            <person name="Wincker P."/>
            <person name="Grigoriev I.V."/>
            <person name="Bonfante P."/>
            <person name="Martin F.M."/>
        </authorList>
    </citation>
    <scope>NUCLEOTIDE SEQUENCE [LARGE SCALE GENOMIC DNA]</scope>
    <source>
        <strain evidence="2 3">RN42</strain>
    </source>
</reference>
<dbReference type="EMBL" id="ML119888">
    <property type="protein sequence ID" value="RPA71959.1"/>
    <property type="molecule type" value="Genomic_DNA"/>
</dbReference>
<feature type="compositionally biased region" description="Low complexity" evidence="1">
    <location>
        <begin position="11"/>
        <end position="31"/>
    </location>
</feature>
<protein>
    <submittedName>
        <fullName evidence="2">Uncharacterized protein</fullName>
    </submittedName>
</protein>